<comment type="caution">
    <text evidence="2">The sequence shown here is derived from an EMBL/GenBank/DDBJ whole genome shotgun (WGS) entry which is preliminary data.</text>
</comment>
<feature type="compositionally biased region" description="Basic and acidic residues" evidence="1">
    <location>
        <begin position="58"/>
        <end position="80"/>
    </location>
</feature>
<feature type="compositionally biased region" description="Basic and acidic residues" evidence="1">
    <location>
        <begin position="117"/>
        <end position="133"/>
    </location>
</feature>
<feature type="compositionally biased region" description="Basic residues" evidence="1">
    <location>
        <begin position="806"/>
        <end position="963"/>
    </location>
</feature>
<keyword evidence="3" id="KW-1185">Reference proteome</keyword>
<dbReference type="PANTHER" id="PTHR13161:SF15">
    <property type="entry name" value="SPLICING FACTOR, SUPPRESSOR OF WHITE-APRICOT HOMOLOG"/>
    <property type="match status" value="1"/>
</dbReference>
<feature type="compositionally biased region" description="Basic and acidic residues" evidence="1">
    <location>
        <begin position="33"/>
        <end position="42"/>
    </location>
</feature>
<gene>
    <name evidence="2" type="ORF">NDU88_000122</name>
</gene>
<dbReference type="GO" id="GO:0000395">
    <property type="term" value="P:mRNA 5'-splice site recognition"/>
    <property type="evidence" value="ECO:0007669"/>
    <property type="project" value="TreeGrafter"/>
</dbReference>
<dbReference type="Proteomes" id="UP001066276">
    <property type="component" value="Chromosome 12"/>
</dbReference>
<dbReference type="EMBL" id="JANPWB010000016">
    <property type="protein sequence ID" value="KAJ1079890.1"/>
    <property type="molecule type" value="Genomic_DNA"/>
</dbReference>
<feature type="region of interest" description="Disordered" evidence="1">
    <location>
        <begin position="756"/>
        <end position="963"/>
    </location>
</feature>
<evidence type="ECO:0000256" key="1">
    <source>
        <dbReference type="SAM" id="MobiDB-lite"/>
    </source>
</evidence>
<feature type="compositionally biased region" description="Basic and acidic residues" evidence="1">
    <location>
        <begin position="243"/>
        <end position="269"/>
    </location>
</feature>
<evidence type="ECO:0000313" key="2">
    <source>
        <dbReference type="EMBL" id="KAJ1079890.1"/>
    </source>
</evidence>
<feature type="region of interest" description="Disordered" evidence="1">
    <location>
        <begin position="1"/>
        <end position="359"/>
    </location>
</feature>
<accession>A0AAV7KM98</accession>
<proteinExistence type="predicted"/>
<organism evidence="2 3">
    <name type="scientific">Pleurodeles waltl</name>
    <name type="common">Iberian ribbed newt</name>
    <dbReference type="NCBI Taxonomy" id="8319"/>
    <lineage>
        <taxon>Eukaryota</taxon>
        <taxon>Metazoa</taxon>
        <taxon>Chordata</taxon>
        <taxon>Craniata</taxon>
        <taxon>Vertebrata</taxon>
        <taxon>Euteleostomi</taxon>
        <taxon>Amphibia</taxon>
        <taxon>Batrachia</taxon>
        <taxon>Caudata</taxon>
        <taxon>Salamandroidea</taxon>
        <taxon>Salamandridae</taxon>
        <taxon>Pleurodelinae</taxon>
        <taxon>Pleurodeles</taxon>
    </lineage>
</organism>
<feature type="compositionally biased region" description="Basic and acidic residues" evidence="1">
    <location>
        <begin position="219"/>
        <end position="233"/>
    </location>
</feature>
<evidence type="ECO:0000313" key="3">
    <source>
        <dbReference type="Proteomes" id="UP001066276"/>
    </source>
</evidence>
<feature type="compositionally biased region" description="Basic and acidic residues" evidence="1">
    <location>
        <begin position="280"/>
        <end position="340"/>
    </location>
</feature>
<sequence length="963" mass="108421">MEQGQQQEWEKMKNTAQKEQGPIKLEPSKLGSQKKELVKADPLKTGLSRVQPPQAEFLKVEPPKIEPPEEKILNNEKVKTEAMSTKTPKVEVPTSDPPKMKVLKPKDSKADSLNAKLSKDIPVAKRQKADTSKPESPQAVLSKKNNVKEGPLVKSPLPSAPPVHQHTFYRPSRPSFSVPHRPPAALKQLPVHSVTPLMQGHYVKNKESKTTKGNNKFESLSKEGDNRKEHSQLREQGGLKYMTKQEEGLNKKEPSKLGSSKKEPIKAESAKVGLSRIHPPKAEFLKERPPKTELLKAKNLQNEKVKTETMRTKNPKAELSKAEPPKEKVLKAKTSETERAKLKKGPTKAGLSKAGPQRAEHLTAEFSKGIPIAKLQKARTPIPEFPQTEFPNDNMREGLLVKSQLPSVPLVHQQAFFQPCRPPQTSSVPHRPPAPPQQYPMYSVPPLMSPDPSVCQPRFPVVSYAPSMPSQVPQQLPLMPQSTVPPPFLSVPQLRPSGPPSHLPGLPLCPPFLHIPMMENNESPPRQPGYFMLTSMPTQDFPGPPAHLQRFSLQVPVPPVSPLVIHGPPSHPHALPEPPVYPQESLMSYEVPSKPQVPQQEGIVRPPPPVVMVHAPFNLTDAFPFNGPSGSVSGPYSYEGTTVMVPIPNQGTTSPAQMVFSMPHAVPFQDAWYACAPLSATPGTSYTSQKDSNSAHFTFTDQDVLGTTPSNVENLDVQKPTHNVANVQESSSQPCHGDEDIDSFMEKIKTEMQALWPDADNSLKSRSRSRSSSLSSPQRKHSRLTPSKHSSYLPRSRNLSPWSRGRSWHSRSRSRHSRSRSRGSRNRSWRSRSRSRRSRSLSRRSRSLSRRSRSLSRRSRSLSRRSRSLSRRSRSLSRRSRSLSRRSRSLSRRSRSLSRRSRSLSRRSRSRSRPLRRRSLRSRRRSLRSRHRSLSSRRRPLRSRSRSLRLRRQSLRSRNRSPR</sequence>
<dbReference type="AlphaFoldDB" id="A0AAV7KM98"/>
<dbReference type="InterPro" id="IPR040397">
    <property type="entry name" value="SWAP"/>
</dbReference>
<name>A0AAV7KM98_PLEWA</name>
<protein>
    <submittedName>
        <fullName evidence="2">Uncharacterized protein</fullName>
    </submittedName>
</protein>
<reference evidence="2" key="1">
    <citation type="journal article" date="2022" name="bioRxiv">
        <title>Sequencing and chromosome-scale assembly of the giantPleurodeles waltlgenome.</title>
        <authorList>
            <person name="Brown T."/>
            <person name="Elewa A."/>
            <person name="Iarovenko S."/>
            <person name="Subramanian E."/>
            <person name="Araus A.J."/>
            <person name="Petzold A."/>
            <person name="Susuki M."/>
            <person name="Suzuki K.-i.T."/>
            <person name="Hayashi T."/>
            <person name="Toyoda A."/>
            <person name="Oliveira C."/>
            <person name="Osipova E."/>
            <person name="Leigh N.D."/>
            <person name="Simon A."/>
            <person name="Yun M.H."/>
        </authorList>
    </citation>
    <scope>NUCLEOTIDE SEQUENCE</scope>
    <source>
        <strain evidence="2">20211129_DDA</strain>
        <tissue evidence="2">Liver</tissue>
    </source>
</reference>
<dbReference type="PANTHER" id="PTHR13161">
    <property type="entry name" value="SPLICING FACTOR SUPPRESSOR OF WHITE APRICOT"/>
    <property type="match status" value="1"/>
</dbReference>